<dbReference type="OrthoDB" id="416454at2759"/>
<evidence type="ECO:0000313" key="2">
    <source>
        <dbReference type="Proteomes" id="UP000233556"/>
    </source>
</evidence>
<reference evidence="2" key="2">
    <citation type="submission" date="2017-12" db="EMBL/GenBank/DDBJ databases">
        <title>Genome sequence of the Bar-tailed Godwit (Limosa lapponica baueri).</title>
        <authorList>
            <person name="Lima N.C.B."/>
            <person name="Parody-Merino A.M."/>
            <person name="Battley P.F."/>
            <person name="Fidler A.E."/>
            <person name="Prosdocimi F."/>
        </authorList>
    </citation>
    <scope>NUCLEOTIDE SEQUENCE [LARGE SCALE GENOMIC DNA]</scope>
</reference>
<proteinExistence type="predicted"/>
<name>A0A2I0UNW2_LIMLA</name>
<accession>A0A2I0UNW2</accession>
<dbReference type="AlphaFoldDB" id="A0A2I0UNW2"/>
<reference evidence="2" key="1">
    <citation type="submission" date="2017-11" db="EMBL/GenBank/DDBJ databases">
        <authorList>
            <person name="Lima N.C."/>
            <person name="Parody-Merino A.M."/>
            <person name="Battley P.F."/>
            <person name="Fidler A.E."/>
            <person name="Prosdocimi F."/>
        </authorList>
    </citation>
    <scope>NUCLEOTIDE SEQUENCE [LARGE SCALE GENOMIC DNA]</scope>
</reference>
<dbReference type="PANTHER" id="PTHR33332">
    <property type="entry name" value="REVERSE TRANSCRIPTASE DOMAIN-CONTAINING PROTEIN"/>
    <property type="match status" value="1"/>
</dbReference>
<gene>
    <name evidence="1" type="ORF">llap_1934</name>
</gene>
<dbReference type="EMBL" id="KZ505670">
    <property type="protein sequence ID" value="PKU47734.1"/>
    <property type="molecule type" value="Genomic_DNA"/>
</dbReference>
<keyword evidence="2" id="KW-1185">Reference proteome</keyword>
<evidence type="ECO:0000313" key="1">
    <source>
        <dbReference type="EMBL" id="PKU47734.1"/>
    </source>
</evidence>
<organism evidence="1 2">
    <name type="scientific">Limosa lapponica baueri</name>
    <dbReference type="NCBI Taxonomy" id="1758121"/>
    <lineage>
        <taxon>Eukaryota</taxon>
        <taxon>Metazoa</taxon>
        <taxon>Chordata</taxon>
        <taxon>Craniata</taxon>
        <taxon>Vertebrata</taxon>
        <taxon>Euteleostomi</taxon>
        <taxon>Archelosauria</taxon>
        <taxon>Archosauria</taxon>
        <taxon>Dinosauria</taxon>
        <taxon>Saurischia</taxon>
        <taxon>Theropoda</taxon>
        <taxon>Coelurosauria</taxon>
        <taxon>Aves</taxon>
        <taxon>Neognathae</taxon>
        <taxon>Neoaves</taxon>
        <taxon>Charadriiformes</taxon>
        <taxon>Scolopacidae</taxon>
        <taxon>Limosa</taxon>
    </lineage>
</organism>
<sequence>MKDIIVPGKVMEQIFLEAMLRHMEDREVIGNRQHGFTKGKSYLTKLVAFYAGVTTSVDKWDGVHSSKFAGNTKLSGVVDTPERQGAIQRDLDNLERWANMNLTRFNKAKPKVLHVGQGNPQHRAYDQRDVVNAFISSSQPVTSGVPQGSVLDLVLFNMFINDLDEGIKRTLNKSTDDTKLGRSVDLLEGRKTLQRNLKWLDQQAEANGMRLNKVKCRVLHLGHKNPMQRYRLGKEWLKKA</sequence>
<dbReference type="Proteomes" id="UP000233556">
    <property type="component" value="Unassembled WGS sequence"/>
</dbReference>
<protein>
    <submittedName>
        <fullName evidence="1">Uncharacterized protein</fullName>
    </submittedName>
</protein>